<keyword evidence="3" id="KW-1185">Reference proteome</keyword>
<evidence type="ECO:0000256" key="1">
    <source>
        <dbReference type="SAM" id="MobiDB-lite"/>
    </source>
</evidence>
<protein>
    <submittedName>
        <fullName evidence="2">Uncharacterized protein</fullName>
    </submittedName>
</protein>
<accession>H0E5I1</accession>
<feature type="compositionally biased region" description="Basic and acidic residues" evidence="1">
    <location>
        <begin position="1"/>
        <end position="38"/>
    </location>
</feature>
<sequence length="48" mass="5940">MLRDDDPTRHVPREDDPTRHVPRQDDPTRIAPADDERRDRRRRRDQPR</sequence>
<dbReference type="EMBL" id="AGUD01000186">
    <property type="protein sequence ID" value="EHN11065.1"/>
    <property type="molecule type" value="Genomic_DNA"/>
</dbReference>
<reference evidence="2 3" key="1">
    <citation type="journal article" date="2013" name="Biodegradation">
        <title>Quantitative proteomic analysis of ibuprofen-degrading Patulibacter sp. strain I11.</title>
        <authorList>
            <person name="Almeida B."/>
            <person name="Kjeldal H."/>
            <person name="Lolas I."/>
            <person name="Knudsen A.D."/>
            <person name="Carvalho G."/>
            <person name="Nielsen K.L."/>
            <person name="Barreto Crespo M.T."/>
            <person name="Stensballe A."/>
            <person name="Nielsen J.L."/>
        </authorList>
    </citation>
    <scope>NUCLEOTIDE SEQUENCE [LARGE SCALE GENOMIC DNA]</scope>
    <source>
        <strain evidence="2 3">I11</strain>
    </source>
</reference>
<evidence type="ECO:0000313" key="3">
    <source>
        <dbReference type="Proteomes" id="UP000005143"/>
    </source>
</evidence>
<organism evidence="2 3">
    <name type="scientific">Patulibacter medicamentivorans</name>
    <dbReference type="NCBI Taxonomy" id="1097667"/>
    <lineage>
        <taxon>Bacteria</taxon>
        <taxon>Bacillati</taxon>
        <taxon>Actinomycetota</taxon>
        <taxon>Thermoleophilia</taxon>
        <taxon>Solirubrobacterales</taxon>
        <taxon>Patulibacteraceae</taxon>
        <taxon>Patulibacter</taxon>
    </lineage>
</organism>
<dbReference type="Proteomes" id="UP000005143">
    <property type="component" value="Unassembled WGS sequence"/>
</dbReference>
<evidence type="ECO:0000313" key="2">
    <source>
        <dbReference type="EMBL" id="EHN11065.1"/>
    </source>
</evidence>
<proteinExistence type="predicted"/>
<gene>
    <name evidence="2" type="ORF">PAI11_20720</name>
</gene>
<comment type="caution">
    <text evidence="2">The sequence shown here is derived from an EMBL/GenBank/DDBJ whole genome shotgun (WGS) entry which is preliminary data.</text>
</comment>
<name>H0E5I1_9ACTN</name>
<dbReference type="AlphaFoldDB" id="H0E5I1"/>
<feature type="region of interest" description="Disordered" evidence="1">
    <location>
        <begin position="1"/>
        <end position="48"/>
    </location>
</feature>
<feature type="compositionally biased region" description="Basic residues" evidence="1">
    <location>
        <begin position="39"/>
        <end position="48"/>
    </location>
</feature>